<evidence type="ECO:0000313" key="2">
    <source>
        <dbReference type="EMBL" id="PKG26780.1"/>
    </source>
</evidence>
<evidence type="ECO:0000259" key="1">
    <source>
        <dbReference type="Pfam" id="PF03551"/>
    </source>
</evidence>
<name>A0A2N0ZBA5_9BACI</name>
<proteinExistence type="predicted"/>
<comment type="caution">
    <text evidence="2">The sequence shown here is derived from an EMBL/GenBank/DDBJ whole genome shotgun (WGS) entry which is preliminary data.</text>
</comment>
<organism evidence="2 3">
    <name type="scientific">Cytobacillus horneckiae</name>
    <dbReference type="NCBI Taxonomy" id="549687"/>
    <lineage>
        <taxon>Bacteria</taxon>
        <taxon>Bacillati</taxon>
        <taxon>Bacillota</taxon>
        <taxon>Bacilli</taxon>
        <taxon>Bacillales</taxon>
        <taxon>Bacillaceae</taxon>
        <taxon>Cytobacillus</taxon>
    </lineage>
</organism>
<reference evidence="2 3" key="1">
    <citation type="journal article" date="2010" name="Int. J. Syst. Evol. Microbiol.">
        <title>Bacillus horneckiae sp. nov., isolated from a spacecraft-assembly clean room.</title>
        <authorList>
            <person name="Vaishampayan P."/>
            <person name="Probst A."/>
            <person name="Krishnamurthi S."/>
            <person name="Ghosh S."/>
            <person name="Osman S."/>
            <person name="McDowall A."/>
            <person name="Ruckmani A."/>
            <person name="Mayilraj S."/>
            <person name="Venkateswaran K."/>
        </authorList>
    </citation>
    <scope>NUCLEOTIDE SEQUENCE [LARGE SCALE GENOMIC DNA]</scope>
    <source>
        <strain evidence="3">1PO1SC</strain>
    </source>
</reference>
<dbReference type="InterPro" id="IPR005149">
    <property type="entry name" value="Tscrpt_reg_PadR_N"/>
</dbReference>
<accession>A0A2N0ZBA5</accession>
<gene>
    <name evidence="2" type="ORF">CWS20_22070</name>
</gene>
<dbReference type="RefSeq" id="WP_066193954.1">
    <property type="nucleotide sequence ID" value="NZ_JARMMB010000034.1"/>
</dbReference>
<dbReference type="Proteomes" id="UP000233343">
    <property type="component" value="Unassembled WGS sequence"/>
</dbReference>
<dbReference type="PANTHER" id="PTHR43252:SF7">
    <property type="entry name" value="TRANSCRIPTIONAL REGULATOR YQJI"/>
    <property type="match status" value="1"/>
</dbReference>
<dbReference type="Pfam" id="PF03551">
    <property type="entry name" value="PadR"/>
    <property type="match status" value="1"/>
</dbReference>
<protein>
    <submittedName>
        <fullName evidence="2">PadR family transcriptional regulator</fullName>
    </submittedName>
</protein>
<feature type="domain" description="Transcription regulator PadR N-terminal" evidence="1">
    <location>
        <begin position="7"/>
        <end position="83"/>
    </location>
</feature>
<keyword evidence="3" id="KW-1185">Reference proteome</keyword>
<dbReference type="AlphaFoldDB" id="A0A2N0ZBA5"/>
<dbReference type="PANTHER" id="PTHR43252">
    <property type="entry name" value="TRANSCRIPTIONAL REGULATOR YQJI"/>
    <property type="match status" value="1"/>
</dbReference>
<dbReference type="Gene3D" id="1.10.10.10">
    <property type="entry name" value="Winged helix-like DNA-binding domain superfamily/Winged helix DNA-binding domain"/>
    <property type="match status" value="1"/>
</dbReference>
<sequence>MSIQIFILSKLMEDNNYPYKLKKQLSKPIPLDELGGLTESKLYYHFDSLAKKGLIEAVEIIKEENRPDKQVYAITDEGRQELSNKIYQLFEDADSINEMVIGIATLKYVNRDKVVEILERKVENIKVRWGTAKRFESKIAKDKDNEKLMKFLGSYFSKSIDDKIYWLEKLINRIQQGEI</sequence>
<dbReference type="SUPFAM" id="SSF46785">
    <property type="entry name" value="Winged helix' DNA-binding domain"/>
    <property type="match status" value="1"/>
</dbReference>
<dbReference type="InterPro" id="IPR036390">
    <property type="entry name" value="WH_DNA-bd_sf"/>
</dbReference>
<evidence type="ECO:0000313" key="3">
    <source>
        <dbReference type="Proteomes" id="UP000233343"/>
    </source>
</evidence>
<dbReference type="EMBL" id="PISD01000058">
    <property type="protein sequence ID" value="PKG26780.1"/>
    <property type="molecule type" value="Genomic_DNA"/>
</dbReference>
<dbReference type="InterPro" id="IPR036388">
    <property type="entry name" value="WH-like_DNA-bd_sf"/>
</dbReference>